<evidence type="ECO:0000313" key="2">
    <source>
        <dbReference type="Proteomes" id="UP001239085"/>
    </source>
</evidence>
<accession>A0ABU0P8T4</accession>
<organism evidence="1 2">
    <name type="scientific">Microbacterium murale</name>
    <dbReference type="NCBI Taxonomy" id="1081040"/>
    <lineage>
        <taxon>Bacteria</taxon>
        <taxon>Bacillati</taxon>
        <taxon>Actinomycetota</taxon>
        <taxon>Actinomycetes</taxon>
        <taxon>Micrococcales</taxon>
        <taxon>Microbacteriaceae</taxon>
        <taxon>Microbacterium</taxon>
    </lineage>
</organism>
<proteinExistence type="predicted"/>
<dbReference type="RefSeq" id="WP_307360805.1">
    <property type="nucleotide sequence ID" value="NZ_JAUSXK010000001.1"/>
</dbReference>
<comment type="caution">
    <text evidence="1">The sequence shown here is derived from an EMBL/GenBank/DDBJ whole genome shotgun (WGS) entry which is preliminary data.</text>
</comment>
<evidence type="ECO:0000313" key="1">
    <source>
        <dbReference type="EMBL" id="MDQ0643756.1"/>
    </source>
</evidence>
<reference evidence="1 2" key="1">
    <citation type="submission" date="2023-07" db="EMBL/GenBank/DDBJ databases">
        <title>Comparative genomics of wheat-associated soil bacteria to identify genetic determinants of phenazine resistance.</title>
        <authorList>
            <person name="Mouncey N."/>
        </authorList>
    </citation>
    <scope>NUCLEOTIDE SEQUENCE [LARGE SCALE GENOMIC DNA]</scope>
    <source>
        <strain evidence="1 2">W2I7</strain>
    </source>
</reference>
<keyword evidence="2" id="KW-1185">Reference proteome</keyword>
<dbReference type="Proteomes" id="UP001239085">
    <property type="component" value="Unassembled WGS sequence"/>
</dbReference>
<name>A0ABU0P8T4_9MICO</name>
<gene>
    <name evidence="1" type="ORF">QFZ46_001916</name>
</gene>
<dbReference type="EMBL" id="JAUSXK010000001">
    <property type="protein sequence ID" value="MDQ0643756.1"/>
    <property type="molecule type" value="Genomic_DNA"/>
</dbReference>
<protein>
    <recommendedName>
        <fullName evidence="3">HNH endonuclease</fullName>
    </recommendedName>
</protein>
<sequence>MAGPVCWWCGALADSREHKFAAAELRLNHGRGSWSGDNAVVHFSSDVAPTDVRGAKADILKWEPSLCRDCNNARSHPFDHSYITLLKYLDTHEVVGESGLFAFSDVYGGDWELSRANLIKYWVKHICCRATVIGLSAPKALVEYLDDLSAVDDPPHIGMQLLVNASVFEFERKQGMGRGSGFADAEGFSLDGELVGFESYVYWGWLALRYRFDLTDPDGWTSFPDDDVEMQRVATK</sequence>
<evidence type="ECO:0008006" key="3">
    <source>
        <dbReference type="Google" id="ProtNLM"/>
    </source>
</evidence>